<protein>
    <submittedName>
        <fullName evidence="2">SCO family protein</fullName>
    </submittedName>
</protein>
<dbReference type="InterPro" id="IPR003782">
    <property type="entry name" value="SCO1/SenC"/>
</dbReference>
<dbReference type="CDD" id="cd02968">
    <property type="entry name" value="SCO"/>
    <property type="match status" value="1"/>
</dbReference>
<keyword evidence="3" id="KW-1185">Reference proteome</keyword>
<comment type="caution">
    <text evidence="2">The sequence shown here is derived from an EMBL/GenBank/DDBJ whole genome shotgun (WGS) entry which is preliminary data.</text>
</comment>
<dbReference type="InterPro" id="IPR036249">
    <property type="entry name" value="Thioredoxin-like_sf"/>
</dbReference>
<dbReference type="RefSeq" id="WP_341541971.1">
    <property type="nucleotide sequence ID" value="NZ_CP173426.1"/>
</dbReference>
<dbReference type="Gene3D" id="3.40.30.10">
    <property type="entry name" value="Glutaredoxin"/>
    <property type="match status" value="1"/>
</dbReference>
<name>A0ABU9GC50_COBMA</name>
<evidence type="ECO:0000313" key="2">
    <source>
        <dbReference type="EMBL" id="MEL0616059.1"/>
    </source>
</evidence>
<evidence type="ECO:0000256" key="1">
    <source>
        <dbReference type="ARBA" id="ARBA00010996"/>
    </source>
</evidence>
<dbReference type="SUPFAM" id="SSF52833">
    <property type="entry name" value="Thioredoxin-like"/>
    <property type="match status" value="1"/>
</dbReference>
<dbReference type="EMBL" id="JBAKAP010000003">
    <property type="protein sequence ID" value="MEL0616059.1"/>
    <property type="molecule type" value="Genomic_DNA"/>
</dbReference>
<comment type="similarity">
    <text evidence="1">Belongs to the SCO1/2 family.</text>
</comment>
<reference evidence="2 3" key="1">
    <citation type="submission" date="2024-02" db="EMBL/GenBank/DDBJ databases">
        <title>Bacteria isolated from the canopy kelp, Nereocystis luetkeana.</title>
        <authorList>
            <person name="Pfister C.A."/>
            <person name="Younker I.T."/>
            <person name="Light S.H."/>
        </authorList>
    </citation>
    <scope>NUCLEOTIDE SEQUENCE [LARGE SCALE GENOMIC DNA]</scope>
    <source>
        <strain evidence="2 3">TI.5.07</strain>
    </source>
</reference>
<dbReference type="PANTHER" id="PTHR12151">
    <property type="entry name" value="ELECTRON TRANSPORT PROTIN SCO1/SENC FAMILY MEMBER"/>
    <property type="match status" value="1"/>
</dbReference>
<accession>A0ABU9GC50</accession>
<gene>
    <name evidence="2" type="ORF">V6243_04380</name>
</gene>
<dbReference type="Pfam" id="PF02630">
    <property type="entry name" value="SCO1-SenC"/>
    <property type="match status" value="1"/>
</dbReference>
<sequence>MSLRKLALMGLSALAIMLIVLVMGFNASHQPREAWPTTLELSSTRGTLTPGTLAGDESGHLSLLIPGFTHCPDICPLSLARLQMVWQRLDLQDQHRLHPLFLTLDPARDTLPVLTRYLSAFHLPVTGLRTAPDDEQSLKTLTQRLGLQFHVREHGPAAHPADDYMIDHSVAILVLDDQGRLRDTLPLSQTPAQLADRIEQLLDSVHDSVHDSIDQGAGHDVPAESAS</sequence>
<proteinExistence type="inferred from homology"/>
<evidence type="ECO:0000313" key="3">
    <source>
        <dbReference type="Proteomes" id="UP001378242"/>
    </source>
</evidence>
<dbReference type="Proteomes" id="UP001378242">
    <property type="component" value="Unassembled WGS sequence"/>
</dbReference>
<organism evidence="2 3">
    <name type="scientific">Cobetia marina</name>
    <name type="common">Deleya marina</name>
    <dbReference type="NCBI Taxonomy" id="28258"/>
    <lineage>
        <taxon>Bacteria</taxon>
        <taxon>Pseudomonadati</taxon>
        <taxon>Pseudomonadota</taxon>
        <taxon>Gammaproteobacteria</taxon>
        <taxon>Oceanospirillales</taxon>
        <taxon>Halomonadaceae</taxon>
        <taxon>Cobetia</taxon>
    </lineage>
</organism>
<dbReference type="PANTHER" id="PTHR12151:SF25">
    <property type="entry name" value="LINALOOL DEHYDRATASE_ISOMERASE DOMAIN-CONTAINING PROTEIN"/>
    <property type="match status" value="1"/>
</dbReference>